<evidence type="ECO:0000313" key="2">
    <source>
        <dbReference type="Proteomes" id="UP000005238"/>
    </source>
</evidence>
<accession>H3GWJ0</accession>
<dbReference type="EnsemblProtists" id="Phyra81852">
    <property type="protein sequence ID" value="Phyra81852"/>
    <property type="gene ID" value="Phyra81852"/>
</dbReference>
<sequence length="799" mass="87594">MVSKRHAPFRAKYGVELGLRVKERDPDTQQVVTAACLFCELFGRESKPGAVRRATEKVAVFKPPFRRDSIQIHHVGQHPTRWAEYCALSSSDSKRAYFIAAGATTDLNVETSQDNGRPRKTARVNSTLNCGATSAVVETPTSETTMMHWLVDRDIVSVVIGVMLPYAADPTLAGQTYQLQAVADFDDMMDLSEVRSGAIMDAARARYRVLVRNPTQFLQFVEYLSTSGSLTNSARMLHVSSRPAPAGPFFDGDVLPVDMVKYARFLCAINFQRIAAVVKRVGVFSIGLKVAPIAPASFFDAQVEYCLHLQVRAFVDGEVTGIHVLSIPLNKRRRSDPAGSTGVFEIAELALNAIIAQWQDTMLAVVSDSDAIVALESEDPRLSLRNAVASRFMSVAKSGFLHVCCAARQLDALMQKVFTRLLGGDELYSKVTALVSYLSRQHVLLTAMKTSVPSISDNRWRSRANTAMWFRRYGVSIREHLQKELAGCTPPDSWWIRMMLAARIGQEATPLLDEISGFTTETSAPREAVVKLRSFLMSWFNVSGPLEIDDPAVAAAAARSGNDNSATSRDGKYSVNTNDVFSALEDLGTFIAETLKSAENDNEASQSVVKTTVKEIATGVVNLVSGLTSITIDIDGIGATLSDLPAVLPHELVKLRGRQFAAILRPQMERLRFAGWTRQEIDWIEQDFQDLCGAYARESSLKLALDSHTSKNSFRDAWRCLQGRFTHLQRFCGLMATAHPVAVTDCTGTSSTSMVGRNSLAPVTRVAALPGDIESGVSDLSVQAALHAKQFQKLQALQL</sequence>
<dbReference type="eggNOG" id="ENOG502SI48">
    <property type="taxonomic scope" value="Eukaryota"/>
</dbReference>
<dbReference type="InterPro" id="IPR012337">
    <property type="entry name" value="RNaseH-like_sf"/>
</dbReference>
<name>H3GWJ0_PHYRM</name>
<dbReference type="EMBL" id="DS566061">
    <property type="status" value="NOT_ANNOTATED_CDS"/>
    <property type="molecule type" value="Genomic_DNA"/>
</dbReference>
<dbReference type="VEuPathDB" id="FungiDB:KRP23_9183"/>
<dbReference type="Proteomes" id="UP000005238">
    <property type="component" value="Unassembled WGS sequence"/>
</dbReference>
<dbReference type="VEuPathDB" id="FungiDB:KRP22_1715"/>
<dbReference type="InParanoid" id="H3GWJ0"/>
<reference evidence="2" key="1">
    <citation type="journal article" date="2006" name="Science">
        <title>Phytophthora genome sequences uncover evolutionary origins and mechanisms of pathogenesis.</title>
        <authorList>
            <person name="Tyler B.M."/>
            <person name="Tripathy S."/>
            <person name="Zhang X."/>
            <person name="Dehal P."/>
            <person name="Jiang R.H."/>
            <person name="Aerts A."/>
            <person name="Arredondo F.D."/>
            <person name="Baxter L."/>
            <person name="Bensasson D."/>
            <person name="Beynon J.L."/>
            <person name="Chapman J."/>
            <person name="Damasceno C.M."/>
            <person name="Dorrance A.E."/>
            <person name="Dou D."/>
            <person name="Dickerman A.W."/>
            <person name="Dubchak I.L."/>
            <person name="Garbelotto M."/>
            <person name="Gijzen M."/>
            <person name="Gordon S.G."/>
            <person name="Govers F."/>
            <person name="Grunwald N.J."/>
            <person name="Huang W."/>
            <person name="Ivors K.L."/>
            <person name="Jones R.W."/>
            <person name="Kamoun S."/>
            <person name="Krampis K."/>
            <person name="Lamour K.H."/>
            <person name="Lee M.K."/>
            <person name="McDonald W.H."/>
            <person name="Medina M."/>
            <person name="Meijer H.J."/>
            <person name="Nordberg E.K."/>
            <person name="Maclean D.J."/>
            <person name="Ospina-Giraldo M.D."/>
            <person name="Morris P.F."/>
            <person name="Phuntumart V."/>
            <person name="Putnam N.H."/>
            <person name="Rash S."/>
            <person name="Rose J.K."/>
            <person name="Sakihama Y."/>
            <person name="Salamov A.A."/>
            <person name="Savidor A."/>
            <person name="Scheuring C.F."/>
            <person name="Smith B.M."/>
            <person name="Sobral B.W."/>
            <person name="Terry A."/>
            <person name="Torto-Alalibo T.A."/>
            <person name="Win J."/>
            <person name="Xu Z."/>
            <person name="Zhang H."/>
            <person name="Grigoriev I.V."/>
            <person name="Rokhsar D.S."/>
            <person name="Boore J.L."/>
        </authorList>
    </citation>
    <scope>NUCLEOTIDE SEQUENCE [LARGE SCALE GENOMIC DNA]</scope>
    <source>
        <strain evidence="2">Pr102</strain>
    </source>
</reference>
<dbReference type="AlphaFoldDB" id="H3GWJ0"/>
<keyword evidence="2" id="KW-1185">Reference proteome</keyword>
<proteinExistence type="predicted"/>
<evidence type="ECO:0000313" key="1">
    <source>
        <dbReference type="EnsemblProtists" id="Phyra81852"/>
    </source>
</evidence>
<dbReference type="STRING" id="164328.H3GWJ0"/>
<reference evidence="1" key="2">
    <citation type="submission" date="2015-06" db="UniProtKB">
        <authorList>
            <consortium name="EnsemblProtists"/>
        </authorList>
    </citation>
    <scope>IDENTIFICATION</scope>
    <source>
        <strain evidence="1">Pr102</strain>
    </source>
</reference>
<dbReference type="SUPFAM" id="SSF53098">
    <property type="entry name" value="Ribonuclease H-like"/>
    <property type="match status" value="1"/>
</dbReference>
<dbReference type="OMA" id="QVEYCLH"/>
<dbReference type="PANTHER" id="PTHR37067">
    <property type="entry name" value="PX DOMAIN-CONTAINING PROTEIN"/>
    <property type="match status" value="1"/>
</dbReference>
<protein>
    <submittedName>
        <fullName evidence="1">Uncharacterized protein</fullName>
    </submittedName>
</protein>
<organism evidence="1 2">
    <name type="scientific">Phytophthora ramorum</name>
    <name type="common">Sudden oak death agent</name>
    <dbReference type="NCBI Taxonomy" id="164328"/>
    <lineage>
        <taxon>Eukaryota</taxon>
        <taxon>Sar</taxon>
        <taxon>Stramenopiles</taxon>
        <taxon>Oomycota</taxon>
        <taxon>Peronosporomycetes</taxon>
        <taxon>Peronosporales</taxon>
        <taxon>Peronosporaceae</taxon>
        <taxon>Phytophthora</taxon>
    </lineage>
</organism>
<dbReference type="PANTHER" id="PTHR37067:SF3">
    <property type="entry name" value="PX DOMAIN-CONTAINING PROTEIN"/>
    <property type="match status" value="1"/>
</dbReference>
<dbReference type="HOGENOM" id="CLU_009162_0_0_1"/>